<gene>
    <name evidence="2" type="primary">LOC106458276</name>
</gene>
<reference evidence="2" key="1">
    <citation type="submission" date="2025-08" db="UniProtKB">
        <authorList>
            <consortium name="RefSeq"/>
        </authorList>
    </citation>
    <scope>IDENTIFICATION</scope>
    <source>
        <tissue evidence="2">Muscle</tissue>
    </source>
</reference>
<dbReference type="Gene3D" id="3.30.900.20">
    <property type="match status" value="1"/>
</dbReference>
<keyword evidence="1" id="KW-1185">Reference proteome</keyword>
<dbReference type="InterPro" id="IPR053729">
    <property type="entry name" value="MAD2L1BP_domain_sf"/>
</dbReference>
<dbReference type="RefSeq" id="XP_013773219.1">
    <property type="nucleotide sequence ID" value="XM_013917765.2"/>
</dbReference>
<protein>
    <submittedName>
        <fullName evidence="2">MAD2L1-binding protein-like isoform X1</fullName>
    </submittedName>
</protein>
<accession>A0ABM1B229</accession>
<dbReference type="GeneID" id="106458276"/>
<evidence type="ECO:0000313" key="1">
    <source>
        <dbReference type="Proteomes" id="UP000694941"/>
    </source>
</evidence>
<proteinExistence type="predicted"/>
<dbReference type="InterPro" id="IPR009511">
    <property type="entry name" value="MAD1/Cdc20-bound-Mad2-bd"/>
</dbReference>
<sequence>MARFKDRKVSAVCVIEFKELVQQQTFGKLSVELIKYILYQREQIPLPFVQLKRWLTDESEKVDSAKPIGNAESNVSLCTNIKLNQERKQSELIRNKKMRKAKRFLESCEEVFDSVLLTVGEKQSDFKLQQVLVCLGGTPVSPKEVYIIRLPRQPTCKHCIHSAPKSFRSCMTRLFREMISTDGLLSSSKLSPTQCTIMLQVLRKNPLPKNMEPKLYFKVPVRGKHVILDFCFSNCCHVEMDQFPVFSDSDMDLGESVNNDINIIAVGDLESTNNSNMDKSLVCLVEDLTLKIPSEDDYIWVQLKPTIKGFKDSCTKQASELNIWM</sequence>
<dbReference type="PANTHER" id="PTHR15681:SF1">
    <property type="entry name" value="MAD2L1-BINDING PROTEIN"/>
    <property type="match status" value="1"/>
</dbReference>
<dbReference type="PANTHER" id="PTHR15681">
    <property type="entry name" value="MAD2L1-BINDING PROTEIN"/>
    <property type="match status" value="1"/>
</dbReference>
<dbReference type="Proteomes" id="UP000694941">
    <property type="component" value="Unplaced"/>
</dbReference>
<evidence type="ECO:0000313" key="2">
    <source>
        <dbReference type="RefSeq" id="XP_013773219.1"/>
    </source>
</evidence>
<organism evidence="1 2">
    <name type="scientific">Limulus polyphemus</name>
    <name type="common">Atlantic horseshoe crab</name>
    <dbReference type="NCBI Taxonomy" id="6850"/>
    <lineage>
        <taxon>Eukaryota</taxon>
        <taxon>Metazoa</taxon>
        <taxon>Ecdysozoa</taxon>
        <taxon>Arthropoda</taxon>
        <taxon>Chelicerata</taxon>
        <taxon>Merostomata</taxon>
        <taxon>Xiphosura</taxon>
        <taxon>Limulidae</taxon>
        <taxon>Limulus</taxon>
    </lineage>
</organism>
<name>A0ABM1B229_LIMPO</name>
<dbReference type="Pfam" id="PF06581">
    <property type="entry name" value="p31comet"/>
    <property type="match status" value="1"/>
</dbReference>